<dbReference type="GO" id="GO:0016020">
    <property type="term" value="C:membrane"/>
    <property type="evidence" value="ECO:0007669"/>
    <property type="project" value="UniProtKB-SubCell"/>
</dbReference>
<dbReference type="AlphaFoldDB" id="A0A170PPB6"/>
<keyword evidence="1" id="KW-1133">Transmembrane helix</keyword>
<protein>
    <submittedName>
        <fullName evidence="3">Mlr1851 protein</fullName>
    </submittedName>
</protein>
<dbReference type="EMBL" id="CZQE01000239">
    <property type="protein sequence ID" value="CUS45306.1"/>
    <property type="molecule type" value="Genomic_DNA"/>
</dbReference>
<feature type="transmembrane region" description="Helical" evidence="1">
    <location>
        <begin position="177"/>
        <end position="198"/>
    </location>
</feature>
<feature type="transmembrane region" description="Helical" evidence="1">
    <location>
        <begin position="152"/>
        <end position="170"/>
    </location>
</feature>
<keyword evidence="1" id="KW-0472">Membrane</keyword>
<name>A0A170PPB6_9ZZZZ</name>
<keyword evidence="1" id="KW-0812">Transmembrane</keyword>
<evidence type="ECO:0000313" key="3">
    <source>
        <dbReference type="EMBL" id="CUS45306.1"/>
    </source>
</evidence>
<feature type="domain" description="Inositolphosphotransferase Aur1/Ipt1" evidence="2">
    <location>
        <begin position="121"/>
        <end position="323"/>
    </location>
</feature>
<feature type="transmembrane region" description="Helical" evidence="1">
    <location>
        <begin position="42"/>
        <end position="64"/>
    </location>
</feature>
<feature type="transmembrane region" description="Helical" evidence="1">
    <location>
        <begin position="285"/>
        <end position="306"/>
    </location>
</feature>
<feature type="transmembrane region" description="Helical" evidence="1">
    <location>
        <begin position="255"/>
        <end position="278"/>
    </location>
</feature>
<reference evidence="3" key="1">
    <citation type="submission" date="2015-10" db="EMBL/GenBank/DDBJ databases">
        <authorList>
            <person name="Gilbert D.G."/>
        </authorList>
    </citation>
    <scope>NUCLEOTIDE SEQUENCE</scope>
</reference>
<dbReference type="InterPro" id="IPR026841">
    <property type="entry name" value="Aur1/Ipt1"/>
</dbReference>
<proteinExistence type="predicted"/>
<feature type="transmembrane region" description="Helical" evidence="1">
    <location>
        <begin position="84"/>
        <end position="102"/>
    </location>
</feature>
<evidence type="ECO:0000259" key="2">
    <source>
        <dbReference type="Pfam" id="PF14378"/>
    </source>
</evidence>
<gene>
    <name evidence="3" type="ORF">MGWOODY_Smn3682</name>
</gene>
<sequence length="346" mass="37512">MFRASIHWRGMTDAAVVGTMLAMVAATGVVLTWATATPFVEVVPVVLKFVAVALFIGTLLGAGLRFTQRDLPPQDRFGGDRARLLFLVSLLVGLTIPVFGIFKQMVLPMRGFPLDPLLGAIDRILFLGNDPWRLSHALMPSLYATIALDRLYSLWMPMMVAFPMIAAIGARTSLDRLRLVASWLLAWVIVGGLAAWLLGSAGPCYYTDVVGPHPGFGALDLLLGKQDQRAEAIGWPIAALDFQPMLLDAYRLRDYAPAGGISAAPSMHVAMATLFAIGGFNAHRWLGWAMSVFAALIWIGSIHLGWHYAVDGLIGIMLTTGIWRTTALMAPILAPESGERLFSLQA</sequence>
<organism evidence="3">
    <name type="scientific">hydrothermal vent metagenome</name>
    <dbReference type="NCBI Taxonomy" id="652676"/>
    <lineage>
        <taxon>unclassified sequences</taxon>
        <taxon>metagenomes</taxon>
        <taxon>ecological metagenomes</taxon>
    </lineage>
</organism>
<accession>A0A170PPB6</accession>
<dbReference type="Pfam" id="PF14378">
    <property type="entry name" value="PAP2_3"/>
    <property type="match status" value="1"/>
</dbReference>
<evidence type="ECO:0000256" key="1">
    <source>
        <dbReference type="SAM" id="Phobius"/>
    </source>
</evidence>
<feature type="transmembrane region" description="Helical" evidence="1">
    <location>
        <begin position="12"/>
        <end position="36"/>
    </location>
</feature>